<dbReference type="SMART" id="SM00730">
    <property type="entry name" value="PSN"/>
    <property type="match status" value="1"/>
</dbReference>
<dbReference type="InterPro" id="IPR042524">
    <property type="entry name" value="Presenilin_C"/>
</dbReference>
<evidence type="ECO:0000256" key="4">
    <source>
        <dbReference type="ARBA" id="ARBA00023136"/>
    </source>
</evidence>
<accession>A0A218NN77</accession>
<organism evidence="6 7">
    <name type="scientific">Candidatus Mancarchaeum acidiphilum</name>
    <dbReference type="NCBI Taxonomy" id="1920749"/>
    <lineage>
        <taxon>Archaea</taxon>
        <taxon>Candidatus Micrarchaeota</taxon>
        <taxon>Candidatus Mancarchaeum</taxon>
    </lineage>
</organism>
<sequence length="321" mass="36038">MFLSLKLIGTRQFLQIIIMFMIVQFFGLFLVAIQFNGISVSDITAANVVNTPITAIYFVIYIVIATAILLIVLKVYRNIFKLLELFVIFLTGFYFFIELFSPFEVSTTSLYIGMVVAGLLGITLILLKRKWPNLRNSVAIISAIGFGTILGIGFSFEIALAFMAIMAVYDFISVFVTKHMLTLANTAIENNLALLVDSTEVEAVPRSELSAEQLKEYEQNEKEASKKSKTHLFEVFDKQGYAEVPTSSALGTGDMIFPLMVAVSAFKVNYNFILPMFIVMGSIFGMLFTMFLLNRYKRALPAIPPLLFGILIFLLIYLLIF</sequence>
<dbReference type="GO" id="GO:0012505">
    <property type="term" value="C:endomembrane system"/>
    <property type="evidence" value="ECO:0007669"/>
    <property type="project" value="UniProtKB-SubCell"/>
</dbReference>
<keyword evidence="2 5" id="KW-0812">Transmembrane</keyword>
<dbReference type="GO" id="GO:0016020">
    <property type="term" value="C:membrane"/>
    <property type="evidence" value="ECO:0007669"/>
    <property type="project" value="InterPro"/>
</dbReference>
<evidence type="ECO:0000313" key="6">
    <source>
        <dbReference type="EMBL" id="ASI13915.1"/>
    </source>
</evidence>
<feature type="transmembrane region" description="Helical" evidence="5">
    <location>
        <begin position="158"/>
        <end position="176"/>
    </location>
</feature>
<dbReference type="EMBL" id="CP019964">
    <property type="protein sequence ID" value="ASI13915.1"/>
    <property type="molecule type" value="Genomic_DNA"/>
</dbReference>
<evidence type="ECO:0000256" key="3">
    <source>
        <dbReference type="ARBA" id="ARBA00022989"/>
    </source>
</evidence>
<evidence type="ECO:0000256" key="5">
    <source>
        <dbReference type="SAM" id="Phobius"/>
    </source>
</evidence>
<feature type="transmembrane region" description="Helical" evidence="5">
    <location>
        <begin position="12"/>
        <end position="35"/>
    </location>
</feature>
<feature type="transmembrane region" description="Helical" evidence="5">
    <location>
        <begin position="55"/>
        <end position="73"/>
    </location>
</feature>
<reference evidence="6 7" key="1">
    <citation type="journal article" date="2017" name="Nat. Commun.">
        <title>'ARMAN' archaea depend on association with euryarchaeal host in culture and in situ.</title>
        <authorList>
            <person name="Golyshina O."/>
            <person name="Toshchakov S."/>
            <person name="Makarova K."/>
            <person name="Gavrilov S."/>
            <person name="Korzhenkov A."/>
            <person name="La Cono V."/>
            <person name="Arcadi E."/>
            <person name="Nechitaylo T."/>
            <person name="Ferrer M."/>
            <person name="Kublanov I."/>
            <person name="Wolf Y."/>
            <person name="Yakimov M."/>
            <person name="Golyshin P."/>
            <person name="Slesarev A."/>
            <person name="Kozyavkin S."/>
        </authorList>
    </citation>
    <scope>NUCLEOTIDE SEQUENCE [LARGE SCALE GENOMIC DNA]</scope>
    <source>
        <strain evidence="6 7">Mia14</strain>
    </source>
</reference>
<feature type="transmembrane region" description="Helical" evidence="5">
    <location>
        <begin position="300"/>
        <end position="320"/>
    </location>
</feature>
<feature type="transmembrane region" description="Helical" evidence="5">
    <location>
        <begin position="134"/>
        <end position="152"/>
    </location>
</feature>
<feature type="transmembrane region" description="Helical" evidence="5">
    <location>
        <begin position="85"/>
        <end position="103"/>
    </location>
</feature>
<dbReference type="InterPro" id="IPR010545">
    <property type="entry name" value="SPP"/>
</dbReference>
<gene>
    <name evidence="6" type="ORF">Mia14_0612</name>
</gene>
<dbReference type="AlphaFoldDB" id="A0A218NN77"/>
<dbReference type="Gene3D" id="1.10.472.100">
    <property type="entry name" value="Presenilin"/>
    <property type="match status" value="1"/>
</dbReference>
<dbReference type="KEGG" id="marh:Mia14_0612"/>
<keyword evidence="4 5" id="KW-0472">Membrane</keyword>
<keyword evidence="7" id="KW-1185">Reference proteome</keyword>
<proteinExistence type="predicted"/>
<evidence type="ECO:0000256" key="1">
    <source>
        <dbReference type="ARBA" id="ARBA00004127"/>
    </source>
</evidence>
<evidence type="ECO:0000313" key="7">
    <source>
        <dbReference type="Proteomes" id="UP000197679"/>
    </source>
</evidence>
<dbReference type="Proteomes" id="UP000197679">
    <property type="component" value="Chromosome"/>
</dbReference>
<feature type="transmembrane region" description="Helical" evidence="5">
    <location>
        <begin position="272"/>
        <end position="293"/>
    </location>
</feature>
<dbReference type="GO" id="GO:0042500">
    <property type="term" value="F:aspartic endopeptidase activity, intramembrane cleaving"/>
    <property type="evidence" value="ECO:0007669"/>
    <property type="project" value="InterPro"/>
</dbReference>
<feature type="transmembrane region" description="Helical" evidence="5">
    <location>
        <begin position="109"/>
        <end position="127"/>
    </location>
</feature>
<dbReference type="InterPro" id="IPR006639">
    <property type="entry name" value="Preselin/SPP"/>
</dbReference>
<comment type="subcellular location">
    <subcellularLocation>
        <location evidence="1">Endomembrane system</location>
        <topology evidence="1">Multi-pass membrane protein</topology>
    </subcellularLocation>
</comment>
<dbReference type="Pfam" id="PF06550">
    <property type="entry name" value="SPP"/>
    <property type="match status" value="1"/>
</dbReference>
<evidence type="ECO:0000256" key="2">
    <source>
        <dbReference type="ARBA" id="ARBA00022692"/>
    </source>
</evidence>
<keyword evidence="3 5" id="KW-1133">Transmembrane helix</keyword>
<name>A0A218NN77_9ARCH</name>
<protein>
    <submittedName>
        <fullName evidence="6">Presenilin</fullName>
    </submittedName>
</protein>